<reference evidence="8" key="1">
    <citation type="journal article" date="2017" name="Genome Announc.">
        <title>Genome sequences of Cyberlindnera fabianii 65, Pichia kudriavzevii 129, and Saccharomyces cerevisiae 131 isolated from fermented masau fruits in Zimbabwe.</title>
        <authorList>
            <person name="van Rijswijck I.M.H."/>
            <person name="Derks M.F.L."/>
            <person name="Abee T."/>
            <person name="de Ridder D."/>
            <person name="Smid E.J."/>
        </authorList>
    </citation>
    <scope>NUCLEOTIDE SEQUENCE [LARGE SCALE GENOMIC DNA]</scope>
    <source>
        <strain evidence="8">129</strain>
    </source>
</reference>
<dbReference type="GO" id="GO:0000139">
    <property type="term" value="C:Golgi membrane"/>
    <property type="evidence" value="ECO:0007669"/>
    <property type="project" value="UniProtKB-SubCell"/>
</dbReference>
<organism evidence="7 8">
    <name type="scientific">Pichia kudriavzevii</name>
    <name type="common">Yeast</name>
    <name type="synonym">Issatchenkia orientalis</name>
    <dbReference type="NCBI Taxonomy" id="4909"/>
    <lineage>
        <taxon>Eukaryota</taxon>
        <taxon>Fungi</taxon>
        <taxon>Dikarya</taxon>
        <taxon>Ascomycota</taxon>
        <taxon>Saccharomycotina</taxon>
        <taxon>Pichiomycetes</taxon>
        <taxon>Pichiales</taxon>
        <taxon>Pichiaceae</taxon>
        <taxon>Pichia</taxon>
    </lineage>
</organism>
<dbReference type="Gene3D" id="1.10.3630.10">
    <property type="entry name" value="yeast vps74-n-term truncation variant domain like"/>
    <property type="match status" value="1"/>
</dbReference>
<keyword evidence="5" id="KW-0472">Membrane</keyword>
<dbReference type="GO" id="GO:0048194">
    <property type="term" value="P:Golgi vesicle budding"/>
    <property type="evidence" value="ECO:0007669"/>
    <property type="project" value="TreeGrafter"/>
</dbReference>
<evidence type="ECO:0000256" key="3">
    <source>
        <dbReference type="ARBA" id="ARBA00023034"/>
    </source>
</evidence>
<dbReference type="EMBL" id="MQVM01000004">
    <property type="protein sequence ID" value="ONH76394.1"/>
    <property type="molecule type" value="Genomic_DNA"/>
</dbReference>
<sequence>MSSGLARRRGAGKKNIGEDGEDGNGKDIINTGSLNGSNNDKTNSVPTVERTPPYLTMLEEVLLVGLKDKEGYLSFWNDNISYALRGLILVELTLRNRIRMINDPARKRFELPDRLVEVVDTTLTGETILDEALKLMKNEEEHLSVLNWIDLLSGETWNLMKISYQLKQVRERLAKGLVDKGVLRTEHKNFLLFDMATHPINDPLPKKKITAKILNLLTSRNVVLEHDDKYYPSTLDWQYLRSVVLVCGCSAANVLENVLVDVNFDTRDNGFLRAEELLENFGDYPFVDKSKLNLGTNLQSEIDKEVDQHPGWIMGNNNSLFGFNTHNTFQVVLSVD</sequence>
<accession>A0A1V2LSV8</accession>
<comment type="subcellular location">
    <subcellularLocation>
        <location evidence="1">Golgi apparatus membrane</location>
        <topology evidence="1">Peripheral membrane protein</topology>
        <orientation evidence="1">Cytoplasmic side</orientation>
    </subcellularLocation>
</comment>
<dbReference type="GO" id="GO:0043001">
    <property type="term" value="P:Golgi to plasma membrane protein transport"/>
    <property type="evidence" value="ECO:0007669"/>
    <property type="project" value="TreeGrafter"/>
</dbReference>
<dbReference type="PANTHER" id="PTHR12704:SF2">
    <property type="entry name" value="GOLGI PHOSPHOPROTEIN 3 HOMOLOG SAURON"/>
    <property type="match status" value="1"/>
</dbReference>
<feature type="compositionally biased region" description="Polar residues" evidence="6">
    <location>
        <begin position="30"/>
        <end position="46"/>
    </location>
</feature>
<dbReference type="Pfam" id="PF05719">
    <property type="entry name" value="GPP34"/>
    <property type="match status" value="1"/>
</dbReference>
<dbReference type="GO" id="GO:0007030">
    <property type="term" value="P:Golgi organization"/>
    <property type="evidence" value="ECO:0007669"/>
    <property type="project" value="TreeGrafter"/>
</dbReference>
<evidence type="ECO:0000313" key="8">
    <source>
        <dbReference type="Proteomes" id="UP000189274"/>
    </source>
</evidence>
<evidence type="ECO:0000256" key="5">
    <source>
        <dbReference type="ARBA" id="ARBA00023136"/>
    </source>
</evidence>
<gene>
    <name evidence="7" type="ORF">BOH78_1245</name>
</gene>
<evidence type="ECO:0000256" key="1">
    <source>
        <dbReference type="ARBA" id="ARBA00004255"/>
    </source>
</evidence>
<dbReference type="InterPro" id="IPR038261">
    <property type="entry name" value="GPP34-like_sf"/>
</dbReference>
<evidence type="ECO:0000256" key="6">
    <source>
        <dbReference type="SAM" id="MobiDB-lite"/>
    </source>
</evidence>
<dbReference type="GO" id="GO:0005802">
    <property type="term" value="C:trans-Golgi network"/>
    <property type="evidence" value="ECO:0007669"/>
    <property type="project" value="TreeGrafter"/>
</dbReference>
<dbReference type="AlphaFoldDB" id="A0A1V2LSV8"/>
<dbReference type="Proteomes" id="UP000189274">
    <property type="component" value="Unassembled WGS sequence"/>
</dbReference>
<evidence type="ECO:0000313" key="7">
    <source>
        <dbReference type="EMBL" id="ONH76394.1"/>
    </source>
</evidence>
<dbReference type="GO" id="GO:0070273">
    <property type="term" value="F:phosphatidylinositol-4-phosphate binding"/>
    <property type="evidence" value="ECO:0007669"/>
    <property type="project" value="InterPro"/>
</dbReference>
<dbReference type="InterPro" id="IPR008628">
    <property type="entry name" value="GPP34-like"/>
</dbReference>
<dbReference type="GO" id="GO:0005829">
    <property type="term" value="C:cytosol"/>
    <property type="evidence" value="ECO:0007669"/>
    <property type="project" value="TreeGrafter"/>
</dbReference>
<comment type="caution">
    <text evidence="7">The sequence shown here is derived from an EMBL/GenBank/DDBJ whole genome shotgun (WGS) entry which is preliminary data.</text>
</comment>
<protein>
    <submittedName>
        <fullName evidence="7">Vacuolar protein sorting-associated protein 74</fullName>
    </submittedName>
</protein>
<keyword evidence="3" id="KW-0333">Golgi apparatus</keyword>
<name>A0A1V2LSV8_PICKU</name>
<feature type="region of interest" description="Disordered" evidence="6">
    <location>
        <begin position="1"/>
        <end position="48"/>
    </location>
</feature>
<keyword evidence="4" id="KW-0446">Lipid-binding</keyword>
<evidence type="ECO:0000256" key="4">
    <source>
        <dbReference type="ARBA" id="ARBA00023121"/>
    </source>
</evidence>
<dbReference type="VEuPathDB" id="FungiDB:C5L36_0C11060"/>
<comment type="similarity">
    <text evidence="2">Belongs to the GOLPH3/VPS74 family.</text>
</comment>
<dbReference type="PANTHER" id="PTHR12704">
    <property type="entry name" value="TRANS-GOLGI PROTEIN GMX33"/>
    <property type="match status" value="1"/>
</dbReference>
<evidence type="ECO:0000256" key="2">
    <source>
        <dbReference type="ARBA" id="ARBA00007284"/>
    </source>
</evidence>
<proteinExistence type="inferred from homology"/>
<feature type="compositionally biased region" description="Basic residues" evidence="6">
    <location>
        <begin position="1"/>
        <end position="12"/>
    </location>
</feature>
<dbReference type="GO" id="GO:0006890">
    <property type="term" value="P:retrograde vesicle-mediated transport, Golgi to endoplasmic reticulum"/>
    <property type="evidence" value="ECO:0007669"/>
    <property type="project" value="TreeGrafter"/>
</dbReference>
<dbReference type="GO" id="GO:0031985">
    <property type="term" value="C:Golgi cisterna"/>
    <property type="evidence" value="ECO:0007669"/>
    <property type="project" value="TreeGrafter"/>
</dbReference>